<reference evidence="1" key="1">
    <citation type="submission" date="2021-02" db="EMBL/GenBank/DDBJ databases">
        <authorList>
            <person name="Dougan E. K."/>
            <person name="Rhodes N."/>
            <person name="Thang M."/>
            <person name="Chan C."/>
        </authorList>
    </citation>
    <scope>NUCLEOTIDE SEQUENCE</scope>
</reference>
<gene>
    <name evidence="1" type="ORF">SPIL2461_LOCUS9025</name>
</gene>
<protein>
    <submittedName>
        <fullName evidence="1">Uncharacterized protein</fullName>
    </submittedName>
</protein>
<dbReference type="Proteomes" id="UP000649617">
    <property type="component" value="Unassembled WGS sequence"/>
</dbReference>
<proteinExistence type="predicted"/>
<accession>A0A812Q5Z9</accession>
<dbReference type="AlphaFoldDB" id="A0A812Q5Z9"/>
<evidence type="ECO:0000313" key="2">
    <source>
        <dbReference type="Proteomes" id="UP000649617"/>
    </source>
</evidence>
<feature type="non-terminal residue" evidence="1">
    <location>
        <position position="94"/>
    </location>
</feature>
<dbReference type="OrthoDB" id="434205at2759"/>
<dbReference type="EMBL" id="CAJNIZ010015328">
    <property type="protein sequence ID" value="CAE7372195.1"/>
    <property type="molecule type" value="Genomic_DNA"/>
</dbReference>
<keyword evidence="2" id="KW-1185">Reference proteome</keyword>
<comment type="caution">
    <text evidence="1">The sequence shown here is derived from an EMBL/GenBank/DDBJ whole genome shotgun (WGS) entry which is preliminary data.</text>
</comment>
<organism evidence="1 2">
    <name type="scientific">Symbiodinium pilosum</name>
    <name type="common">Dinoflagellate</name>
    <dbReference type="NCBI Taxonomy" id="2952"/>
    <lineage>
        <taxon>Eukaryota</taxon>
        <taxon>Sar</taxon>
        <taxon>Alveolata</taxon>
        <taxon>Dinophyceae</taxon>
        <taxon>Suessiales</taxon>
        <taxon>Symbiodiniaceae</taxon>
        <taxon>Symbiodinium</taxon>
    </lineage>
</organism>
<name>A0A812Q5Z9_SYMPI</name>
<evidence type="ECO:0000313" key="1">
    <source>
        <dbReference type="EMBL" id="CAE7372195.1"/>
    </source>
</evidence>
<sequence length="94" mass="9894">EKPSACSAYPSCVAAGLTEGACCPSEDLYLDCCRTPSEEELPPAIPEGSSCSSFPACVELNLTEGACCPTFDNVTLECCHSGQYEPSDDEDDDD</sequence>